<evidence type="ECO:0000313" key="2">
    <source>
        <dbReference type="EMBL" id="KAF5386740.1"/>
    </source>
</evidence>
<feature type="compositionally biased region" description="Polar residues" evidence="1">
    <location>
        <begin position="1"/>
        <end position="12"/>
    </location>
</feature>
<protein>
    <recommendedName>
        <fullName evidence="4">Metallo-beta-lactamase domain-containing protein</fullName>
    </recommendedName>
</protein>
<dbReference type="Pfam" id="PF23023">
    <property type="entry name" value="Anti-Pycsar_Apyc1"/>
    <property type="match status" value="1"/>
</dbReference>
<evidence type="ECO:0000256" key="1">
    <source>
        <dbReference type="SAM" id="MobiDB-lite"/>
    </source>
</evidence>
<dbReference type="PANTHER" id="PTHR46018:SF2">
    <property type="entry name" value="ZINC PHOSPHODIESTERASE ELAC PROTEIN 1"/>
    <property type="match status" value="1"/>
</dbReference>
<dbReference type="PANTHER" id="PTHR46018">
    <property type="entry name" value="ZINC PHOSPHODIESTERASE ELAC PROTEIN 1"/>
    <property type="match status" value="1"/>
</dbReference>
<dbReference type="Proteomes" id="UP000565441">
    <property type="component" value="Unassembled WGS sequence"/>
</dbReference>
<reference evidence="2 3" key="1">
    <citation type="journal article" date="2020" name="ISME J.">
        <title>Uncovering the hidden diversity of litter-decomposition mechanisms in mushroom-forming fungi.</title>
        <authorList>
            <person name="Floudas D."/>
            <person name="Bentzer J."/>
            <person name="Ahren D."/>
            <person name="Johansson T."/>
            <person name="Persson P."/>
            <person name="Tunlid A."/>
        </authorList>
    </citation>
    <scope>NUCLEOTIDE SEQUENCE [LARGE SCALE GENOMIC DNA]</scope>
    <source>
        <strain evidence="2 3">CBS 661.87</strain>
    </source>
</reference>
<evidence type="ECO:0000313" key="3">
    <source>
        <dbReference type="Proteomes" id="UP000565441"/>
    </source>
</evidence>
<dbReference type="OrthoDB" id="527344at2759"/>
<feature type="region of interest" description="Disordered" evidence="1">
    <location>
        <begin position="1"/>
        <end position="22"/>
    </location>
</feature>
<proteinExistence type="predicted"/>
<sequence>MMSSFSVTFLGTSSGGGPSESRNCSSLICDVVGDGSLWMVDCAEGTTRQFTFQIRSHTNLKLNKVSKIFVTHMHADHIMGIVPFLRNILFPPPTGTSDTLALHDAKPPKIEIYGPSGIRIFVRQIMKMTLTRTADFFVVHELITPGDQITPCTPHDNTINSIQRLDMMHCNEVAGQDILCSEDGFWREFTGSRGLFGDIFVDAGPILHRDPCLGYVIREASGPNRKLVILGDTHDPSSITPLCVSPSPSLLIHEATDAHIPKHVDYNARRSPEAVLEKALSRGHSIPAMAGTFARIIGAERLVLNHIGGRFPAPKYAQDHRSAVMREIERQATEAWASRIPAVAAHDFMQVHIPAMMPVSASIASSSSSSMSISSEMMTLHTSESVTMQLHHADPTEGFLYANKSRDHSNRSRKRRR</sequence>
<name>A0A8H5HNU7_9AGAR</name>
<comment type="caution">
    <text evidence="2">The sequence shown here is derived from an EMBL/GenBank/DDBJ whole genome shotgun (WGS) entry which is preliminary data.</text>
</comment>
<gene>
    <name evidence="2" type="ORF">D9615_001789</name>
</gene>
<dbReference type="EMBL" id="JAACJP010000002">
    <property type="protein sequence ID" value="KAF5386740.1"/>
    <property type="molecule type" value="Genomic_DNA"/>
</dbReference>
<accession>A0A8H5HNU7</accession>
<dbReference type="Gene3D" id="3.60.15.10">
    <property type="entry name" value="Ribonuclease Z/Hydroxyacylglutathione hydrolase-like"/>
    <property type="match status" value="1"/>
</dbReference>
<dbReference type="SUPFAM" id="SSF56281">
    <property type="entry name" value="Metallo-hydrolase/oxidoreductase"/>
    <property type="match status" value="1"/>
</dbReference>
<feature type="region of interest" description="Disordered" evidence="1">
    <location>
        <begin position="397"/>
        <end position="417"/>
    </location>
</feature>
<keyword evidence="3" id="KW-1185">Reference proteome</keyword>
<dbReference type="AlphaFoldDB" id="A0A8H5HNU7"/>
<organism evidence="2 3">
    <name type="scientific">Tricholomella constricta</name>
    <dbReference type="NCBI Taxonomy" id="117010"/>
    <lineage>
        <taxon>Eukaryota</taxon>
        <taxon>Fungi</taxon>
        <taxon>Dikarya</taxon>
        <taxon>Basidiomycota</taxon>
        <taxon>Agaricomycotina</taxon>
        <taxon>Agaricomycetes</taxon>
        <taxon>Agaricomycetidae</taxon>
        <taxon>Agaricales</taxon>
        <taxon>Tricholomatineae</taxon>
        <taxon>Lyophyllaceae</taxon>
        <taxon>Tricholomella</taxon>
    </lineage>
</organism>
<evidence type="ECO:0008006" key="4">
    <source>
        <dbReference type="Google" id="ProtNLM"/>
    </source>
</evidence>
<dbReference type="GO" id="GO:0042781">
    <property type="term" value="F:3'-tRNA processing endoribonuclease activity"/>
    <property type="evidence" value="ECO:0007669"/>
    <property type="project" value="TreeGrafter"/>
</dbReference>
<dbReference type="InterPro" id="IPR036866">
    <property type="entry name" value="RibonucZ/Hydroxyglut_hydro"/>
</dbReference>
<dbReference type="GO" id="GO:0005634">
    <property type="term" value="C:nucleus"/>
    <property type="evidence" value="ECO:0007669"/>
    <property type="project" value="TreeGrafter"/>
</dbReference>